<evidence type="ECO:0000313" key="1">
    <source>
        <dbReference type="EMBL" id="GAB66632.1"/>
    </source>
</evidence>
<accession>K6VBR7</accession>
<name>K6VBR7_PLACD</name>
<dbReference type="Proteomes" id="UP000006319">
    <property type="component" value="Chromosome 9"/>
</dbReference>
<organism evidence="1 2">
    <name type="scientific">Plasmodium cynomolgi (strain B)</name>
    <dbReference type="NCBI Taxonomy" id="1120755"/>
    <lineage>
        <taxon>Eukaryota</taxon>
        <taxon>Sar</taxon>
        <taxon>Alveolata</taxon>
        <taxon>Apicomplexa</taxon>
        <taxon>Aconoidasida</taxon>
        <taxon>Haemosporida</taxon>
        <taxon>Plasmodiidae</taxon>
        <taxon>Plasmodium</taxon>
        <taxon>Plasmodium (Plasmodium)</taxon>
    </lineage>
</organism>
<sequence>KSKLVKIDKIEEMAKKMCASTNNNLKFLNTKEAKKK</sequence>
<dbReference type="OrthoDB" id="387345at2759"/>
<gene>
    <name evidence="1" type="ORF">PCYB_094160</name>
</gene>
<dbReference type="AlphaFoldDB" id="K6VBR7"/>
<keyword evidence="2" id="KW-1185">Reference proteome</keyword>
<dbReference type="EMBL" id="DF157101">
    <property type="protein sequence ID" value="GAB66632.1"/>
    <property type="molecule type" value="Genomic_DNA"/>
</dbReference>
<proteinExistence type="predicted"/>
<reference evidence="1 2" key="1">
    <citation type="journal article" date="2012" name="Nat. Genet.">
        <title>Plasmodium cynomolgi genome sequences provide insight into Plasmodium vivax and the monkey malaria clade.</title>
        <authorList>
            <person name="Tachibana S."/>
            <person name="Sullivan S.A."/>
            <person name="Kawai S."/>
            <person name="Nakamura S."/>
            <person name="Kim H.R."/>
            <person name="Goto N."/>
            <person name="Arisue N."/>
            <person name="Palacpac N.M.Q."/>
            <person name="Honma H."/>
            <person name="Yagi M."/>
            <person name="Tougan T."/>
            <person name="Katakai Y."/>
            <person name="Kaneko O."/>
            <person name="Mita T."/>
            <person name="Kita K."/>
            <person name="Yasutomi Y."/>
            <person name="Sutton P.L."/>
            <person name="Shakhbatyan R."/>
            <person name="Horii T."/>
            <person name="Yasunaga T."/>
            <person name="Barnwell J.W."/>
            <person name="Escalante A.A."/>
            <person name="Carlton J.M."/>
            <person name="Tanabe K."/>
        </authorList>
    </citation>
    <scope>NUCLEOTIDE SEQUENCE [LARGE SCALE GENOMIC DNA]</scope>
    <source>
        <strain evidence="1 2">B</strain>
    </source>
</reference>
<dbReference type="KEGG" id="pcy:PCYB_094160"/>
<dbReference type="RefSeq" id="XP_004222579.1">
    <property type="nucleotide sequence ID" value="XM_004222531.1"/>
</dbReference>
<dbReference type="GeneID" id="14692986"/>
<dbReference type="VEuPathDB" id="PlasmoDB:PCYB_094160"/>
<evidence type="ECO:0000313" key="2">
    <source>
        <dbReference type="Proteomes" id="UP000006319"/>
    </source>
</evidence>
<protein>
    <submittedName>
        <fullName evidence="1">Uncharacterized protein</fullName>
    </submittedName>
</protein>
<feature type="non-terminal residue" evidence="1">
    <location>
        <position position="1"/>
    </location>
</feature>